<feature type="binding site" evidence="4">
    <location>
        <position position="90"/>
    </location>
    <ligand>
        <name>Zn(2+)</name>
        <dbReference type="ChEBI" id="CHEBI:29105"/>
    </ligand>
</feature>
<feature type="binding site" evidence="4">
    <location>
        <position position="70"/>
    </location>
    <ligand>
        <name>Zn(2+)</name>
        <dbReference type="ChEBI" id="CHEBI:29105"/>
    </ligand>
</feature>
<dbReference type="GO" id="GO:0016151">
    <property type="term" value="F:nickel cation binding"/>
    <property type="evidence" value="ECO:0007669"/>
    <property type="project" value="UniProtKB-UniRule"/>
</dbReference>
<dbReference type="RefSeq" id="WP_159233702.1">
    <property type="nucleotide sequence ID" value="NZ_CACSIP010000039.1"/>
</dbReference>
<keyword evidence="3 4" id="KW-0862">Zinc</keyword>
<feature type="binding site" evidence="4">
    <location>
        <position position="2"/>
    </location>
    <ligand>
        <name>Ni(2+)</name>
        <dbReference type="ChEBI" id="CHEBI:49786"/>
    </ligand>
</feature>
<feature type="binding site" evidence="4">
    <location>
        <position position="87"/>
    </location>
    <ligand>
        <name>Zn(2+)</name>
        <dbReference type="ChEBI" id="CHEBI:29105"/>
    </ligand>
</feature>
<sequence>MHELSLCQAIAGVVKTHAAGRSVDVVRVRVGALRQVVPDSLTFCWSIIAEHEDLGHAELVLELVAAAVECHDCHAHSDIVSRWSICCPACGSAKVSVLRGEEFMVTSIDVAEGARHG</sequence>
<evidence type="ECO:0000256" key="4">
    <source>
        <dbReference type="HAMAP-Rule" id="MF_00213"/>
    </source>
</evidence>
<reference evidence="5 6" key="1">
    <citation type="submission" date="2019-11" db="EMBL/GenBank/DDBJ databases">
        <authorList>
            <person name="Holert J."/>
        </authorList>
    </citation>
    <scope>NUCLEOTIDE SEQUENCE [LARGE SCALE GENOMIC DNA]</scope>
    <source>
        <strain evidence="5">BC8_1</strain>
    </source>
</reference>
<dbReference type="PANTHER" id="PTHR34535:SF3">
    <property type="entry name" value="HYDROGENASE MATURATION FACTOR HYPA"/>
    <property type="match status" value="1"/>
</dbReference>
<dbReference type="Proteomes" id="UP000430146">
    <property type="component" value="Unassembled WGS sequence"/>
</dbReference>
<name>A0A5S9R828_MYCVN</name>
<keyword evidence="1 4" id="KW-0533">Nickel</keyword>
<gene>
    <name evidence="4 5" type="primary">hypA</name>
    <name evidence="5" type="ORF">AELLOGFF_05753</name>
</gene>
<dbReference type="EMBL" id="CACSIP010000039">
    <property type="protein sequence ID" value="CAA0130452.1"/>
    <property type="molecule type" value="Genomic_DNA"/>
</dbReference>
<dbReference type="HAMAP" id="MF_00213">
    <property type="entry name" value="HypA_HybF"/>
    <property type="match status" value="1"/>
</dbReference>
<keyword evidence="6" id="KW-1185">Reference proteome</keyword>
<proteinExistence type="inferred from homology"/>
<dbReference type="GO" id="GO:0051604">
    <property type="term" value="P:protein maturation"/>
    <property type="evidence" value="ECO:0007669"/>
    <property type="project" value="InterPro"/>
</dbReference>
<evidence type="ECO:0000256" key="2">
    <source>
        <dbReference type="ARBA" id="ARBA00022723"/>
    </source>
</evidence>
<feature type="binding site" evidence="4">
    <location>
        <position position="73"/>
    </location>
    <ligand>
        <name>Zn(2+)</name>
        <dbReference type="ChEBI" id="CHEBI:29105"/>
    </ligand>
</feature>
<protein>
    <recommendedName>
        <fullName evidence="4">Hydrogenase maturation factor HypA</fullName>
    </recommendedName>
</protein>
<dbReference type="PIRSF" id="PIRSF004761">
    <property type="entry name" value="Hydrgn_mat_HypA"/>
    <property type="match status" value="1"/>
</dbReference>
<dbReference type="OrthoDB" id="288014at2"/>
<dbReference type="PANTHER" id="PTHR34535">
    <property type="entry name" value="HYDROGENASE MATURATION FACTOR HYPA"/>
    <property type="match status" value="1"/>
</dbReference>
<evidence type="ECO:0000256" key="1">
    <source>
        <dbReference type="ARBA" id="ARBA00022596"/>
    </source>
</evidence>
<organism evidence="5 6">
    <name type="scientific">Mycolicibacterium vanbaalenii</name>
    <name type="common">Mycobacterium vanbaalenii</name>
    <dbReference type="NCBI Taxonomy" id="110539"/>
    <lineage>
        <taxon>Bacteria</taxon>
        <taxon>Bacillati</taxon>
        <taxon>Actinomycetota</taxon>
        <taxon>Actinomycetes</taxon>
        <taxon>Mycobacteriales</taxon>
        <taxon>Mycobacteriaceae</taxon>
        <taxon>Mycolicibacterium</taxon>
    </lineage>
</organism>
<comment type="similarity">
    <text evidence="4">Belongs to the HypA/HybF family.</text>
</comment>
<accession>A0A5S9R828</accession>
<dbReference type="Gene3D" id="3.30.2320.80">
    <property type="match status" value="1"/>
</dbReference>
<dbReference type="InterPro" id="IPR000688">
    <property type="entry name" value="HypA/HybF"/>
</dbReference>
<keyword evidence="2 4" id="KW-0479">Metal-binding</keyword>
<dbReference type="AlphaFoldDB" id="A0A5S9R828"/>
<evidence type="ECO:0000313" key="5">
    <source>
        <dbReference type="EMBL" id="CAA0130452.1"/>
    </source>
</evidence>
<dbReference type="Pfam" id="PF01155">
    <property type="entry name" value="HypA"/>
    <property type="match status" value="1"/>
</dbReference>
<evidence type="ECO:0000313" key="6">
    <source>
        <dbReference type="Proteomes" id="UP000430146"/>
    </source>
</evidence>
<dbReference type="GO" id="GO:0008270">
    <property type="term" value="F:zinc ion binding"/>
    <property type="evidence" value="ECO:0007669"/>
    <property type="project" value="UniProtKB-UniRule"/>
</dbReference>
<evidence type="ECO:0000256" key="3">
    <source>
        <dbReference type="ARBA" id="ARBA00022833"/>
    </source>
</evidence>
<comment type="function">
    <text evidence="4">Involved in the maturation of [NiFe] hydrogenases. Required for nickel insertion into the metal center of the hydrogenase.</text>
</comment>